<name>A0A7W3N623_PRIAR</name>
<dbReference type="PROSITE" id="PS00893">
    <property type="entry name" value="NUDIX_BOX"/>
    <property type="match status" value="1"/>
</dbReference>
<dbReference type="InterPro" id="IPR020084">
    <property type="entry name" value="NUDIX_hydrolase_CS"/>
</dbReference>
<evidence type="ECO:0000313" key="5">
    <source>
        <dbReference type="EMBL" id="MBA9037014.1"/>
    </source>
</evidence>
<protein>
    <submittedName>
        <fullName evidence="5">ADP-ribose pyrophosphatase YjhB (NUDIX family)</fullName>
    </submittedName>
</protein>
<comment type="similarity">
    <text evidence="1 3">Belongs to the Nudix hydrolase family.</text>
</comment>
<evidence type="ECO:0000256" key="1">
    <source>
        <dbReference type="ARBA" id="ARBA00005582"/>
    </source>
</evidence>
<evidence type="ECO:0000313" key="6">
    <source>
        <dbReference type="Proteomes" id="UP000543174"/>
    </source>
</evidence>
<dbReference type="PROSITE" id="PS51462">
    <property type="entry name" value="NUDIX"/>
    <property type="match status" value="1"/>
</dbReference>
<evidence type="ECO:0000256" key="3">
    <source>
        <dbReference type="RuleBase" id="RU003476"/>
    </source>
</evidence>
<sequence>MTKWRGAAAICINDKNELLMVAQEKPNEPELWSVPSGGIEGSETYEECCIREVWEETGYKILVIDKICERDTVTYDVNVHIKYFEVKLLGGKRKIQDPDELILDICWKPLSEISNLKMLFEDERQILIDYIQERKGQQI</sequence>
<evidence type="ECO:0000256" key="2">
    <source>
        <dbReference type="ARBA" id="ARBA00022801"/>
    </source>
</evidence>
<comment type="caution">
    <text evidence="5">The sequence shown here is derived from an EMBL/GenBank/DDBJ whole genome shotgun (WGS) entry which is preliminary data.</text>
</comment>
<keyword evidence="6" id="KW-1185">Reference proteome</keyword>
<dbReference type="PANTHER" id="PTHR43736">
    <property type="entry name" value="ADP-RIBOSE PYROPHOSPHATASE"/>
    <property type="match status" value="1"/>
</dbReference>
<dbReference type="Gene3D" id="3.90.79.10">
    <property type="entry name" value="Nucleoside Triphosphate Pyrophosphohydrolase"/>
    <property type="match status" value="1"/>
</dbReference>
<dbReference type="SUPFAM" id="SSF55811">
    <property type="entry name" value="Nudix"/>
    <property type="match status" value="1"/>
</dbReference>
<feature type="domain" description="Nudix hydrolase" evidence="4">
    <location>
        <begin position="3"/>
        <end position="132"/>
    </location>
</feature>
<proteinExistence type="inferred from homology"/>
<reference evidence="5" key="1">
    <citation type="submission" date="2020-08" db="EMBL/GenBank/DDBJ databases">
        <title>Functional genomics of gut bacteria from endangered species of beetles.</title>
        <authorList>
            <person name="Carlos-Shanley C."/>
        </authorList>
    </citation>
    <scope>NUCLEOTIDE SEQUENCE [LARGE SCALE GENOMIC DNA]</scope>
    <source>
        <strain evidence="5">S00060</strain>
    </source>
</reference>
<evidence type="ECO:0000259" key="4">
    <source>
        <dbReference type="PROSITE" id="PS51462"/>
    </source>
</evidence>
<dbReference type="AlphaFoldDB" id="A0A7W3N623"/>
<dbReference type="InterPro" id="IPR020476">
    <property type="entry name" value="Nudix_hydrolase"/>
</dbReference>
<dbReference type="InterPro" id="IPR000086">
    <property type="entry name" value="NUDIX_hydrolase_dom"/>
</dbReference>
<dbReference type="GO" id="GO:0016787">
    <property type="term" value="F:hydrolase activity"/>
    <property type="evidence" value="ECO:0007669"/>
    <property type="project" value="UniProtKB-KW"/>
</dbReference>
<dbReference type="InterPro" id="IPR015797">
    <property type="entry name" value="NUDIX_hydrolase-like_dom_sf"/>
</dbReference>
<gene>
    <name evidence="5" type="ORF">HNP21_000103</name>
</gene>
<dbReference type="Proteomes" id="UP000543174">
    <property type="component" value="Unassembled WGS sequence"/>
</dbReference>
<dbReference type="EMBL" id="JACJHT010000001">
    <property type="protein sequence ID" value="MBA9037014.1"/>
    <property type="molecule type" value="Genomic_DNA"/>
</dbReference>
<dbReference type="Pfam" id="PF00293">
    <property type="entry name" value="NUDIX"/>
    <property type="match status" value="1"/>
</dbReference>
<keyword evidence="2 3" id="KW-0378">Hydrolase</keyword>
<dbReference type="CDD" id="cd02883">
    <property type="entry name" value="NUDIX_Hydrolase"/>
    <property type="match status" value="1"/>
</dbReference>
<dbReference type="PANTHER" id="PTHR43736:SF1">
    <property type="entry name" value="DIHYDRONEOPTERIN TRIPHOSPHATE DIPHOSPHATASE"/>
    <property type="match status" value="1"/>
</dbReference>
<dbReference type="PRINTS" id="PR00502">
    <property type="entry name" value="NUDIXFAMILY"/>
</dbReference>
<organism evidence="5 6">
    <name type="scientific">Priestia aryabhattai</name>
    <name type="common">Bacillus aryabhattai</name>
    <dbReference type="NCBI Taxonomy" id="412384"/>
    <lineage>
        <taxon>Bacteria</taxon>
        <taxon>Bacillati</taxon>
        <taxon>Bacillota</taxon>
        <taxon>Bacilli</taxon>
        <taxon>Bacillales</taxon>
        <taxon>Bacillaceae</taxon>
        <taxon>Priestia</taxon>
    </lineage>
</organism>
<dbReference type="RefSeq" id="WP_013058304.1">
    <property type="nucleotide sequence ID" value="NZ_JACJHT010000001.1"/>
</dbReference>
<accession>A0A7W3N623</accession>